<proteinExistence type="predicted"/>
<name>A0A1G7IUX9_9EURY</name>
<gene>
    <name evidence="1" type="ORF">SAMN05216218_10483</name>
</gene>
<organism evidence="1 2">
    <name type="scientific">Halorientalis regularis</name>
    <dbReference type="NCBI Taxonomy" id="660518"/>
    <lineage>
        <taxon>Archaea</taxon>
        <taxon>Methanobacteriati</taxon>
        <taxon>Methanobacteriota</taxon>
        <taxon>Stenosarchaea group</taxon>
        <taxon>Halobacteria</taxon>
        <taxon>Halobacteriales</taxon>
        <taxon>Haloarculaceae</taxon>
        <taxon>Halorientalis</taxon>
    </lineage>
</organism>
<dbReference type="Proteomes" id="UP000199076">
    <property type="component" value="Unassembled WGS sequence"/>
</dbReference>
<accession>A0A1G7IUX9</accession>
<dbReference type="STRING" id="660518.SAMN05216218_10483"/>
<protein>
    <submittedName>
        <fullName evidence="1">Uncharacterized protein</fullName>
    </submittedName>
</protein>
<evidence type="ECO:0000313" key="2">
    <source>
        <dbReference type="Proteomes" id="UP000199076"/>
    </source>
</evidence>
<sequence length="34" mass="3897">MSTERQSVGMCHVTVVPENFESNEEPSDDDIERE</sequence>
<dbReference type="AlphaFoldDB" id="A0A1G7IUX9"/>
<reference evidence="2" key="1">
    <citation type="submission" date="2016-10" db="EMBL/GenBank/DDBJ databases">
        <authorList>
            <person name="Varghese N."/>
            <person name="Submissions S."/>
        </authorList>
    </citation>
    <scope>NUCLEOTIDE SEQUENCE [LARGE SCALE GENOMIC DNA]</scope>
    <source>
        <strain evidence="2">IBRC-M 10760</strain>
    </source>
</reference>
<keyword evidence="2" id="KW-1185">Reference proteome</keyword>
<dbReference type="EMBL" id="FNBK01000004">
    <property type="protein sequence ID" value="SDF16119.1"/>
    <property type="molecule type" value="Genomic_DNA"/>
</dbReference>
<evidence type="ECO:0000313" key="1">
    <source>
        <dbReference type="EMBL" id="SDF16119.1"/>
    </source>
</evidence>